<sequence>MPSQVVSELRASFEEGVMREFEDRKKALQALKNLIVENEDALCEALFKDLRKPKAEAIAYETLFTVNEISHTMDNLKSWMKPERVARNFLQTVDGAYIHKDPLGVVLIISAWNFPVQLLFGPMIGALAAGNCVVLKPSEVASATEKVIAELVPKYLSEKVARVVCGGPEETTALLKNKFDHIFYTGSTAVGRLIMLAAADSLTPVTLELGGKCPVIVDEGTDLSIAAKRIMWGKLINAGQICVTADYVLCVNKNLDEFVAKCQKAVEEFYGADPSQHQDYCRIINKRHFDRVSKLLKATAGKKVLDGPSNAEDLYIAPTIVTEVKEDDELMKDEIFGPILPIVSCSSIDEAIAFVNKKSKALTMYMFSDNGKNIDRVLKSTSSGNFTVNDIMMHMCLESLPFGGVGTSGMGRYHGKYSFDTFTHEKAVLHRSSGFESFLWMRYPPYNESKMSWARRAVAKFRLPF</sequence>
<dbReference type="Proteomes" id="UP000298663">
    <property type="component" value="Unassembled WGS sequence"/>
</dbReference>
<keyword evidence="3" id="KW-0520">NAD</keyword>
<dbReference type="InterPro" id="IPR016161">
    <property type="entry name" value="Ald_DH/histidinol_DH"/>
</dbReference>
<dbReference type="InterPro" id="IPR016162">
    <property type="entry name" value="Ald_DH_N"/>
</dbReference>
<dbReference type="GO" id="GO:0005737">
    <property type="term" value="C:cytoplasm"/>
    <property type="evidence" value="ECO:0007669"/>
    <property type="project" value="TreeGrafter"/>
</dbReference>
<keyword evidence="2 4" id="KW-0560">Oxidoreductase</keyword>
<keyword evidence="8" id="KW-1185">Reference proteome</keyword>
<evidence type="ECO:0000256" key="4">
    <source>
        <dbReference type="PIRNR" id="PIRNR036492"/>
    </source>
</evidence>
<dbReference type="Gene3D" id="3.40.309.10">
    <property type="entry name" value="Aldehyde Dehydrogenase, Chain A, domain 2"/>
    <property type="match status" value="1"/>
</dbReference>
<dbReference type="InterPro" id="IPR016163">
    <property type="entry name" value="Ald_DH_C"/>
</dbReference>
<gene>
    <name evidence="7" type="ORF">L596_012127</name>
</gene>
<dbReference type="FunFam" id="3.40.309.10:FF:000003">
    <property type="entry name" value="Aldehyde dehydrogenase"/>
    <property type="match status" value="1"/>
</dbReference>
<evidence type="ECO:0000259" key="6">
    <source>
        <dbReference type="Pfam" id="PF00171"/>
    </source>
</evidence>
<dbReference type="STRING" id="34508.A0A4U5NW41"/>
<dbReference type="PANTHER" id="PTHR43570">
    <property type="entry name" value="ALDEHYDE DEHYDROGENASE"/>
    <property type="match status" value="1"/>
</dbReference>
<evidence type="ECO:0000256" key="1">
    <source>
        <dbReference type="ARBA" id="ARBA00009986"/>
    </source>
</evidence>
<dbReference type="InterPro" id="IPR012394">
    <property type="entry name" value="Aldehyde_DH_NAD(P)"/>
</dbReference>
<comment type="caution">
    <text evidence="7">The sequence shown here is derived from an EMBL/GenBank/DDBJ whole genome shotgun (WGS) entry which is preliminary data.</text>
</comment>
<dbReference type="AlphaFoldDB" id="A0A4U5NW41"/>
<evidence type="ECO:0000256" key="2">
    <source>
        <dbReference type="ARBA" id="ARBA00023002"/>
    </source>
</evidence>
<reference evidence="7 8" key="2">
    <citation type="journal article" date="2019" name="G3 (Bethesda)">
        <title>Hybrid Assembly of the Genome of the Entomopathogenic Nematode Steinernema carpocapsae Identifies the X-Chromosome.</title>
        <authorList>
            <person name="Serra L."/>
            <person name="Macchietto M."/>
            <person name="Macias-Munoz A."/>
            <person name="McGill C.J."/>
            <person name="Rodriguez I.M."/>
            <person name="Rodriguez B."/>
            <person name="Murad R."/>
            <person name="Mortazavi A."/>
        </authorList>
    </citation>
    <scope>NUCLEOTIDE SEQUENCE [LARGE SCALE GENOMIC DNA]</scope>
    <source>
        <strain evidence="7 8">ALL</strain>
    </source>
</reference>
<evidence type="ECO:0000256" key="3">
    <source>
        <dbReference type="ARBA" id="ARBA00023027"/>
    </source>
</evidence>
<proteinExistence type="inferred from homology"/>
<protein>
    <recommendedName>
        <fullName evidence="4">Aldehyde dehydrogenase</fullName>
    </recommendedName>
</protein>
<feature type="active site" evidence="5">
    <location>
        <position position="208"/>
    </location>
</feature>
<evidence type="ECO:0000256" key="5">
    <source>
        <dbReference type="PIRSR" id="PIRSR036492-1"/>
    </source>
</evidence>
<evidence type="ECO:0000313" key="8">
    <source>
        <dbReference type="Proteomes" id="UP000298663"/>
    </source>
</evidence>
<name>A0A4U5NW41_STECR</name>
<dbReference type="Pfam" id="PF00171">
    <property type="entry name" value="Aldedh"/>
    <property type="match status" value="1"/>
</dbReference>
<reference evidence="7 8" key="1">
    <citation type="journal article" date="2015" name="Genome Biol.">
        <title>Comparative genomics of Steinernema reveals deeply conserved gene regulatory networks.</title>
        <authorList>
            <person name="Dillman A.R."/>
            <person name="Macchietto M."/>
            <person name="Porter C.F."/>
            <person name="Rogers A."/>
            <person name="Williams B."/>
            <person name="Antoshechkin I."/>
            <person name="Lee M.M."/>
            <person name="Goodwin Z."/>
            <person name="Lu X."/>
            <person name="Lewis E.E."/>
            <person name="Goodrich-Blair H."/>
            <person name="Stock S.P."/>
            <person name="Adams B.J."/>
            <person name="Sternberg P.W."/>
            <person name="Mortazavi A."/>
        </authorList>
    </citation>
    <scope>NUCLEOTIDE SEQUENCE [LARGE SCALE GENOMIC DNA]</scope>
    <source>
        <strain evidence="7 8">ALL</strain>
    </source>
</reference>
<dbReference type="SUPFAM" id="SSF53720">
    <property type="entry name" value="ALDH-like"/>
    <property type="match status" value="1"/>
</dbReference>
<dbReference type="EMBL" id="AZBU02000003">
    <property type="protein sequence ID" value="TKR87779.1"/>
    <property type="molecule type" value="Genomic_DNA"/>
</dbReference>
<dbReference type="GO" id="GO:0006081">
    <property type="term" value="P:aldehyde metabolic process"/>
    <property type="evidence" value="ECO:0007669"/>
    <property type="project" value="InterPro"/>
</dbReference>
<comment type="similarity">
    <text evidence="1 4">Belongs to the aldehyde dehydrogenase family.</text>
</comment>
<dbReference type="GO" id="GO:0004029">
    <property type="term" value="F:aldehyde dehydrogenase (NAD+) activity"/>
    <property type="evidence" value="ECO:0007669"/>
    <property type="project" value="TreeGrafter"/>
</dbReference>
<dbReference type="PANTHER" id="PTHR43570:SF16">
    <property type="entry name" value="ALDEHYDE DEHYDROGENASE TYPE III, ISOFORM Q"/>
    <property type="match status" value="1"/>
</dbReference>
<evidence type="ECO:0000313" key="7">
    <source>
        <dbReference type="EMBL" id="TKR87779.1"/>
    </source>
</evidence>
<dbReference type="InterPro" id="IPR015590">
    <property type="entry name" value="Aldehyde_DH_dom"/>
</dbReference>
<dbReference type="OrthoDB" id="440325at2759"/>
<dbReference type="Gene3D" id="3.40.605.10">
    <property type="entry name" value="Aldehyde Dehydrogenase, Chain A, domain 1"/>
    <property type="match status" value="1"/>
</dbReference>
<organism evidence="7 8">
    <name type="scientific">Steinernema carpocapsae</name>
    <name type="common">Entomopathogenic nematode</name>
    <dbReference type="NCBI Taxonomy" id="34508"/>
    <lineage>
        <taxon>Eukaryota</taxon>
        <taxon>Metazoa</taxon>
        <taxon>Ecdysozoa</taxon>
        <taxon>Nematoda</taxon>
        <taxon>Chromadorea</taxon>
        <taxon>Rhabditida</taxon>
        <taxon>Tylenchina</taxon>
        <taxon>Panagrolaimomorpha</taxon>
        <taxon>Strongyloidoidea</taxon>
        <taxon>Steinernematidae</taxon>
        <taxon>Steinernema</taxon>
    </lineage>
</organism>
<dbReference type="PIRSF" id="PIRSF036492">
    <property type="entry name" value="ALDH"/>
    <property type="match status" value="1"/>
</dbReference>
<accession>A0A4U5NW41</accession>
<feature type="active site" evidence="5">
    <location>
        <position position="242"/>
    </location>
</feature>
<feature type="domain" description="Aldehyde dehydrogenase" evidence="6">
    <location>
        <begin position="18"/>
        <end position="428"/>
    </location>
</feature>
<dbReference type="FunFam" id="3.40.605.10:FF:000004">
    <property type="entry name" value="Aldehyde dehydrogenase"/>
    <property type="match status" value="1"/>
</dbReference>